<organism evidence="4 5">
    <name type="scientific">Marasmius oreades</name>
    <name type="common">fairy-ring Marasmius</name>
    <dbReference type="NCBI Taxonomy" id="181124"/>
    <lineage>
        <taxon>Eukaryota</taxon>
        <taxon>Fungi</taxon>
        <taxon>Dikarya</taxon>
        <taxon>Basidiomycota</taxon>
        <taxon>Agaricomycotina</taxon>
        <taxon>Agaricomycetes</taxon>
        <taxon>Agaricomycetidae</taxon>
        <taxon>Agaricales</taxon>
        <taxon>Marasmiineae</taxon>
        <taxon>Marasmiaceae</taxon>
        <taxon>Marasmius</taxon>
    </lineage>
</organism>
<comment type="caution">
    <text evidence="4">The sequence shown here is derived from an EMBL/GenBank/DDBJ whole genome shotgun (WGS) entry which is preliminary data.</text>
</comment>
<keyword evidence="5" id="KW-1185">Reference proteome</keyword>
<dbReference type="PROSITE" id="PS50137">
    <property type="entry name" value="DS_RBD"/>
    <property type="match status" value="1"/>
</dbReference>
<dbReference type="RefSeq" id="XP_043016305.1">
    <property type="nucleotide sequence ID" value="XM_043147595.1"/>
</dbReference>
<dbReference type="KEGG" id="more:E1B28_001643"/>
<dbReference type="SUPFAM" id="SSF54768">
    <property type="entry name" value="dsRNA-binding domain-like"/>
    <property type="match status" value="1"/>
</dbReference>
<dbReference type="InterPro" id="IPR014720">
    <property type="entry name" value="dsRBD_dom"/>
</dbReference>
<reference evidence="4" key="1">
    <citation type="journal article" date="2021" name="Genome Biol. Evol.">
        <title>The assembled and annotated genome of the fairy-ring fungus Marasmius oreades.</title>
        <authorList>
            <person name="Hiltunen M."/>
            <person name="Ament-Velasquez S.L."/>
            <person name="Johannesson H."/>
        </authorList>
    </citation>
    <scope>NUCLEOTIDE SEQUENCE</scope>
    <source>
        <strain evidence="4">03SP1</strain>
    </source>
</reference>
<evidence type="ECO:0000259" key="3">
    <source>
        <dbReference type="PROSITE" id="PS50137"/>
    </source>
</evidence>
<dbReference type="SMART" id="SM00358">
    <property type="entry name" value="DSRM"/>
    <property type="match status" value="1"/>
</dbReference>
<proteinExistence type="predicted"/>
<evidence type="ECO:0000313" key="5">
    <source>
        <dbReference type="Proteomes" id="UP001049176"/>
    </source>
</evidence>
<dbReference type="Proteomes" id="UP001049176">
    <property type="component" value="Chromosome 1"/>
</dbReference>
<dbReference type="GO" id="GO:0003723">
    <property type="term" value="F:RNA binding"/>
    <property type="evidence" value="ECO:0007669"/>
    <property type="project" value="UniProtKB-UniRule"/>
</dbReference>
<keyword evidence="1" id="KW-0694">RNA-binding</keyword>
<protein>
    <recommendedName>
        <fullName evidence="3">DRBM domain-containing protein</fullName>
    </recommendedName>
</protein>
<sequence>MTANGATHHRNRLNKYAQATGTRVEYRDSSTGPAQAPTWTSSVFLNGFHHGTGQGGTINASREQAALAALTVLSQQ</sequence>
<dbReference type="OrthoDB" id="112668at2759"/>
<dbReference type="Gene3D" id="3.30.160.20">
    <property type="match status" value="1"/>
</dbReference>
<evidence type="ECO:0000313" key="4">
    <source>
        <dbReference type="EMBL" id="KAG7099835.1"/>
    </source>
</evidence>
<evidence type="ECO:0000256" key="2">
    <source>
        <dbReference type="SAM" id="MobiDB-lite"/>
    </source>
</evidence>
<feature type="region of interest" description="Disordered" evidence="2">
    <location>
        <begin position="1"/>
        <end position="38"/>
    </location>
</feature>
<evidence type="ECO:0000256" key="1">
    <source>
        <dbReference type="PROSITE-ProRule" id="PRU00266"/>
    </source>
</evidence>
<dbReference type="GeneID" id="66070719"/>
<dbReference type="EMBL" id="CM032181">
    <property type="protein sequence ID" value="KAG7099835.1"/>
    <property type="molecule type" value="Genomic_DNA"/>
</dbReference>
<dbReference type="Pfam" id="PF00035">
    <property type="entry name" value="dsrm"/>
    <property type="match status" value="1"/>
</dbReference>
<feature type="compositionally biased region" description="Polar residues" evidence="2">
    <location>
        <begin position="29"/>
        <end position="38"/>
    </location>
</feature>
<accession>A0A9P7V3U1</accession>
<name>A0A9P7V3U1_9AGAR</name>
<feature type="domain" description="DRBM" evidence="3">
    <location>
        <begin position="8"/>
        <end position="75"/>
    </location>
</feature>
<dbReference type="AlphaFoldDB" id="A0A9P7V3U1"/>
<gene>
    <name evidence="4" type="ORF">E1B28_001643</name>
</gene>